<reference evidence="2 3" key="1">
    <citation type="journal article" date="2015" name="Stand. Genomic Sci.">
        <title>Complete genome sequence and description of Salinispira pacifica gen. nov., sp. nov., a novel spirochaete isolated form a hypersaline microbial mat.</title>
        <authorList>
            <person name="Ben Hania W."/>
            <person name="Joseph M."/>
            <person name="Schumann P."/>
            <person name="Bunk B."/>
            <person name="Fiebig A."/>
            <person name="Sproer C."/>
            <person name="Klenk H.P."/>
            <person name="Fardeau M.L."/>
            <person name="Spring S."/>
        </authorList>
    </citation>
    <scope>NUCLEOTIDE SEQUENCE [LARGE SCALE GENOMIC DNA]</scope>
    <source>
        <strain evidence="2 3">L21-RPul-D2</strain>
    </source>
</reference>
<accession>V5WL18</accession>
<dbReference type="Gene3D" id="3.40.630.30">
    <property type="match status" value="1"/>
</dbReference>
<dbReference type="HOGENOM" id="CLU_111226_4_0_12"/>
<dbReference type="STRING" id="1307761.L21SP2_2999"/>
<protein>
    <submittedName>
        <fullName evidence="2">Acetyltransferase, GNAT family</fullName>
    </submittedName>
</protein>
<dbReference type="PROSITE" id="PS51186">
    <property type="entry name" value="GNAT"/>
    <property type="match status" value="1"/>
</dbReference>
<dbReference type="AlphaFoldDB" id="V5WL18"/>
<dbReference type="Proteomes" id="UP000018680">
    <property type="component" value="Chromosome"/>
</dbReference>
<feature type="domain" description="N-acetyltransferase" evidence="1">
    <location>
        <begin position="5"/>
        <end position="147"/>
    </location>
</feature>
<dbReference type="RefSeq" id="WP_024269242.1">
    <property type="nucleotide sequence ID" value="NC_023035.1"/>
</dbReference>
<dbReference type="eggNOG" id="COG0456">
    <property type="taxonomic scope" value="Bacteria"/>
</dbReference>
<keyword evidence="3" id="KW-1185">Reference proteome</keyword>
<dbReference type="KEGG" id="slr:L21SP2_2999"/>
<evidence type="ECO:0000259" key="1">
    <source>
        <dbReference type="PROSITE" id="PS51186"/>
    </source>
</evidence>
<name>V5WL18_9SPIO</name>
<dbReference type="Pfam" id="PF00583">
    <property type="entry name" value="Acetyltransf_1"/>
    <property type="match status" value="1"/>
</dbReference>
<dbReference type="EMBL" id="CP006939">
    <property type="protein sequence ID" value="AHC16345.1"/>
    <property type="molecule type" value="Genomic_DNA"/>
</dbReference>
<proteinExistence type="predicted"/>
<evidence type="ECO:0000313" key="2">
    <source>
        <dbReference type="EMBL" id="AHC16345.1"/>
    </source>
</evidence>
<organism evidence="2 3">
    <name type="scientific">Salinispira pacifica</name>
    <dbReference type="NCBI Taxonomy" id="1307761"/>
    <lineage>
        <taxon>Bacteria</taxon>
        <taxon>Pseudomonadati</taxon>
        <taxon>Spirochaetota</taxon>
        <taxon>Spirochaetia</taxon>
        <taxon>Spirochaetales</taxon>
        <taxon>Spirochaetaceae</taxon>
        <taxon>Salinispira</taxon>
    </lineage>
</organism>
<gene>
    <name evidence="2" type="ORF">L21SP2_2999</name>
</gene>
<keyword evidence="2" id="KW-0808">Transferase</keyword>
<dbReference type="InterPro" id="IPR000182">
    <property type="entry name" value="GNAT_dom"/>
</dbReference>
<sequence>MKPQVSLEEITEDTLDAVLDLEVTDDQKSFVPSNAVSIARAYFSKESWFRAIYVNGDPVGFVILHLDAHKAQYFLKTLMIDRKHQGKGYGTLAMEQVADFVQSLPDARELLTSYPREESGPRSFYEKLGFEATGLEEDGNIIMSKPL</sequence>
<dbReference type="SUPFAM" id="SSF55729">
    <property type="entry name" value="Acyl-CoA N-acyltransferases (Nat)"/>
    <property type="match status" value="1"/>
</dbReference>
<dbReference type="CDD" id="cd04301">
    <property type="entry name" value="NAT_SF"/>
    <property type="match status" value="1"/>
</dbReference>
<dbReference type="GO" id="GO:0016747">
    <property type="term" value="F:acyltransferase activity, transferring groups other than amino-acyl groups"/>
    <property type="evidence" value="ECO:0007669"/>
    <property type="project" value="InterPro"/>
</dbReference>
<evidence type="ECO:0000313" key="3">
    <source>
        <dbReference type="Proteomes" id="UP000018680"/>
    </source>
</evidence>
<dbReference type="OrthoDB" id="9127144at2"/>
<dbReference type="InterPro" id="IPR016181">
    <property type="entry name" value="Acyl_CoA_acyltransferase"/>
</dbReference>